<dbReference type="Gene3D" id="1.10.4020.10">
    <property type="entry name" value="DNA breaking-rejoining enzymes"/>
    <property type="match status" value="1"/>
</dbReference>
<keyword evidence="2" id="KW-0175">Coiled coil</keyword>
<feature type="coiled-coil region" evidence="2">
    <location>
        <begin position="126"/>
        <end position="161"/>
    </location>
</feature>
<dbReference type="Gene3D" id="4.10.60.10">
    <property type="entry name" value="Zinc finger, CCHC-type"/>
    <property type="match status" value="1"/>
</dbReference>
<accession>A0A1A8MKZ6</accession>
<evidence type="ECO:0000259" key="4">
    <source>
        <dbReference type="PROSITE" id="PS50158"/>
    </source>
</evidence>
<dbReference type="PROSITE" id="PS50158">
    <property type="entry name" value="ZF_CCHC"/>
    <property type="match status" value="1"/>
</dbReference>
<feature type="region of interest" description="Disordered" evidence="3">
    <location>
        <begin position="372"/>
        <end position="396"/>
    </location>
</feature>
<gene>
    <name evidence="5" type="primary">Nfu_g_1_024478</name>
</gene>
<evidence type="ECO:0000256" key="1">
    <source>
        <dbReference type="PROSITE-ProRule" id="PRU00047"/>
    </source>
</evidence>
<dbReference type="Pfam" id="PF02023">
    <property type="entry name" value="SCAN"/>
    <property type="match status" value="1"/>
</dbReference>
<proteinExistence type="predicted"/>
<evidence type="ECO:0000313" key="5">
    <source>
        <dbReference type="EMBL" id="SBR57074.1"/>
    </source>
</evidence>
<dbReference type="PANTHER" id="PTHR46888:SF13">
    <property type="entry name" value="RIBONUCLEASE H"/>
    <property type="match status" value="1"/>
</dbReference>
<organism evidence="5">
    <name type="scientific">Nothobranchius pienaari</name>
    <dbReference type="NCBI Taxonomy" id="704102"/>
    <lineage>
        <taxon>Eukaryota</taxon>
        <taxon>Metazoa</taxon>
        <taxon>Chordata</taxon>
        <taxon>Craniata</taxon>
        <taxon>Vertebrata</taxon>
        <taxon>Euteleostomi</taxon>
        <taxon>Actinopterygii</taxon>
        <taxon>Neopterygii</taxon>
        <taxon>Teleostei</taxon>
        <taxon>Neoteleostei</taxon>
        <taxon>Acanthomorphata</taxon>
        <taxon>Ovalentaria</taxon>
        <taxon>Atherinomorphae</taxon>
        <taxon>Cyprinodontiformes</taxon>
        <taxon>Nothobranchiidae</taxon>
        <taxon>Nothobranchius</taxon>
    </lineage>
</organism>
<feature type="domain" description="CCHC-type" evidence="4">
    <location>
        <begin position="400"/>
        <end position="416"/>
    </location>
</feature>
<dbReference type="SUPFAM" id="SSF47353">
    <property type="entry name" value="Retrovirus capsid dimerization domain-like"/>
    <property type="match status" value="1"/>
</dbReference>
<evidence type="ECO:0000256" key="3">
    <source>
        <dbReference type="SAM" id="MobiDB-lite"/>
    </source>
</evidence>
<dbReference type="GO" id="GO:0003676">
    <property type="term" value="F:nucleic acid binding"/>
    <property type="evidence" value="ECO:0007669"/>
    <property type="project" value="InterPro"/>
</dbReference>
<dbReference type="InterPro" id="IPR003309">
    <property type="entry name" value="SCAN_dom"/>
</dbReference>
<feature type="non-terminal residue" evidence="5">
    <location>
        <position position="1"/>
    </location>
</feature>
<reference evidence="5" key="2">
    <citation type="submission" date="2016-06" db="EMBL/GenBank/DDBJ databases">
        <title>The genome of a short-lived fish provides insights into sex chromosome evolution and the genetic control of aging.</title>
        <authorList>
            <person name="Reichwald K."/>
            <person name="Felder M."/>
            <person name="Petzold A."/>
            <person name="Koch P."/>
            <person name="Groth M."/>
            <person name="Platzer M."/>
        </authorList>
    </citation>
    <scope>NUCLEOTIDE SEQUENCE</scope>
    <source>
        <tissue evidence="5">Brain</tissue>
    </source>
</reference>
<dbReference type="EMBL" id="HAEF01015915">
    <property type="protein sequence ID" value="SBR57074.1"/>
    <property type="molecule type" value="Transcribed_RNA"/>
</dbReference>
<keyword evidence="1" id="KW-0863">Zinc-finger</keyword>
<protein>
    <recommendedName>
        <fullName evidence="4">CCHC-type domain-containing protein</fullName>
    </recommendedName>
</protein>
<dbReference type="AlphaFoldDB" id="A0A1A8MKZ6"/>
<feature type="compositionally biased region" description="Polar residues" evidence="3">
    <location>
        <begin position="106"/>
        <end position="123"/>
    </location>
</feature>
<sequence>VSMFNLKEFLAAPSRDQVESLKRTELAELAVHLGLQGIQTLLKKDLKDLVMAALEEEGLLQPPFSDSSDLPLKQELGDGQTVKAATSVPVGAAPERPSVPDEQDALSRQTPLTGESLSPTSSAAGMDNARLRLRLARMKYEAEEKSRLQQIELEIRRCEIEAETKLKLKRMELEYQARGGASSTTDYEHERSMDKQRKECDISKCLVLVPTFRESEVDSYFATFERLAAALDWPQEVWSTMLQCKLTGKAQEVIASLSLSDSMDYNKVKAAVLVAYELVPEAYRQKFRSQHVKLSTQTYVEFSREKALMFEKWILASKVETLQDLKELILLEEFKKCLPERLALYLNERKVTSLSSAALLADEFVLTHRVGGGHQGESARPVSVTPFRNSPSPPRPQKPRCYYCHLVGHVARDCENLKRRNEKRGSAAQPVGFVSKSGESKRGFGPFMSEGQVSLTESCEKLTPVKILRDTGASQTLILQKVLPFDDLSSTGSSVLLAGVNAVPVSRPLHRIYLRSGLFTGSCEVAVCPSLPVEGVALLLGNDLAGGAVIPPPVVKENIAPGECEETPAGVLPACVCTRSQAKRAHEILDLSSLFDDSQSDVLNPAETTSSTHLVTNEVSSNMFPLSQASLEAEQRSDESLTD</sequence>
<feature type="region of interest" description="Disordered" evidence="3">
    <location>
        <begin position="87"/>
        <end position="125"/>
    </location>
</feature>
<dbReference type="InterPro" id="IPR038269">
    <property type="entry name" value="SCAN_sf"/>
</dbReference>
<dbReference type="InterPro" id="IPR001878">
    <property type="entry name" value="Znf_CCHC"/>
</dbReference>
<reference evidence="5" key="1">
    <citation type="submission" date="2016-05" db="EMBL/GenBank/DDBJ databases">
        <authorList>
            <person name="Lavstsen T."/>
            <person name="Jespersen J.S."/>
        </authorList>
    </citation>
    <scope>NUCLEOTIDE SEQUENCE</scope>
    <source>
        <tissue evidence="5">Brain</tissue>
    </source>
</reference>
<keyword evidence="1" id="KW-0862">Zinc</keyword>
<dbReference type="SMART" id="SM00343">
    <property type="entry name" value="ZnF_C2HC"/>
    <property type="match status" value="1"/>
</dbReference>
<name>A0A1A8MKZ6_9TELE</name>
<evidence type="ECO:0000256" key="2">
    <source>
        <dbReference type="SAM" id="Coils"/>
    </source>
</evidence>
<dbReference type="GO" id="GO:0008270">
    <property type="term" value="F:zinc ion binding"/>
    <property type="evidence" value="ECO:0007669"/>
    <property type="project" value="UniProtKB-KW"/>
</dbReference>
<dbReference type="InterPro" id="IPR036875">
    <property type="entry name" value="Znf_CCHC_sf"/>
</dbReference>
<keyword evidence="1" id="KW-0479">Metal-binding</keyword>
<dbReference type="PANTHER" id="PTHR46888">
    <property type="entry name" value="ZINC KNUCKLE DOMAINCONTAINING PROTEIN-RELATED"/>
    <property type="match status" value="1"/>
</dbReference>
<dbReference type="SUPFAM" id="SSF57756">
    <property type="entry name" value="Retrovirus zinc finger-like domains"/>
    <property type="match status" value="1"/>
</dbReference>